<comment type="caution">
    <text evidence="10">The sequence shown here is derived from an EMBL/GenBank/DDBJ whole genome shotgun (WGS) entry which is preliminary data.</text>
</comment>
<reference evidence="11" key="1">
    <citation type="journal article" date="2014" name="Environ. Microbiol.">
        <title>Comparative genomics of the marine bacterial genus Glaciecola reveals the high degree of genomic diversity and genomic characteristic for cold adaptation.</title>
        <authorList>
            <person name="Qin Q.L."/>
            <person name="Xie B.B."/>
            <person name="Yu Y."/>
            <person name="Shu Y.L."/>
            <person name="Rong J.C."/>
            <person name="Zhang Y.J."/>
            <person name="Zhao D.L."/>
            <person name="Chen X.L."/>
            <person name="Zhang X.Y."/>
            <person name="Chen B."/>
            <person name="Zhou B.C."/>
            <person name="Zhang Y.Z."/>
        </authorList>
    </citation>
    <scope>NUCLEOTIDE SEQUENCE [LARGE SCALE GENOMIC DNA]</scope>
    <source>
        <strain evidence="11">LMG 21857</strain>
    </source>
</reference>
<dbReference type="CDD" id="cd07316">
    <property type="entry name" value="terB_like_DjlA"/>
    <property type="match status" value="1"/>
</dbReference>
<dbReference type="HAMAP" id="MF_01153">
    <property type="entry name" value="DjlA"/>
    <property type="match status" value="1"/>
</dbReference>
<dbReference type="CDD" id="cd06257">
    <property type="entry name" value="DnaJ"/>
    <property type="match status" value="1"/>
</dbReference>
<dbReference type="EMBL" id="BAER01000072">
    <property type="protein sequence ID" value="GAC33722.1"/>
    <property type="molecule type" value="Genomic_DNA"/>
</dbReference>
<evidence type="ECO:0000256" key="4">
    <source>
        <dbReference type="ARBA" id="ARBA00022989"/>
    </source>
</evidence>
<feature type="topological domain" description="Periplasmic" evidence="7">
    <location>
        <begin position="1"/>
        <end position="4"/>
    </location>
</feature>
<comment type="subunit">
    <text evidence="7">Homodimer.</text>
</comment>
<dbReference type="STRING" id="1129793.GPLA_2828"/>
<evidence type="ECO:0000256" key="8">
    <source>
        <dbReference type="SAM" id="MobiDB-lite"/>
    </source>
</evidence>
<dbReference type="PRINTS" id="PR00625">
    <property type="entry name" value="JDOMAIN"/>
</dbReference>
<evidence type="ECO:0000313" key="11">
    <source>
        <dbReference type="Proteomes" id="UP000006322"/>
    </source>
</evidence>
<evidence type="ECO:0000256" key="2">
    <source>
        <dbReference type="ARBA" id="ARBA00022519"/>
    </source>
</evidence>
<evidence type="ECO:0000256" key="5">
    <source>
        <dbReference type="ARBA" id="ARBA00023136"/>
    </source>
</evidence>
<keyword evidence="3 7" id="KW-0812">Transmembrane</keyword>
<dbReference type="RefSeq" id="WP_007105489.1">
    <property type="nucleotide sequence ID" value="NZ_BAER01000072.1"/>
</dbReference>
<evidence type="ECO:0000256" key="7">
    <source>
        <dbReference type="HAMAP-Rule" id="MF_01153"/>
    </source>
</evidence>
<feature type="region of interest" description="Disordered" evidence="8">
    <location>
        <begin position="191"/>
        <end position="214"/>
    </location>
</feature>
<dbReference type="InterPro" id="IPR007791">
    <property type="entry name" value="DjlA_N"/>
</dbReference>
<evidence type="ECO:0000256" key="1">
    <source>
        <dbReference type="ARBA" id="ARBA00022475"/>
    </source>
</evidence>
<evidence type="ECO:0000256" key="3">
    <source>
        <dbReference type="ARBA" id="ARBA00022692"/>
    </source>
</evidence>
<protein>
    <recommendedName>
        <fullName evidence="7">Co-chaperone protein DjlA</fullName>
    </recommendedName>
</protein>
<keyword evidence="6 7" id="KW-0143">Chaperone</keyword>
<evidence type="ECO:0000256" key="6">
    <source>
        <dbReference type="ARBA" id="ARBA00023186"/>
    </source>
</evidence>
<keyword evidence="1 7" id="KW-1003">Cell membrane</keyword>
<dbReference type="Pfam" id="PF00226">
    <property type="entry name" value="DnaJ"/>
    <property type="match status" value="1"/>
</dbReference>
<proteinExistence type="inferred from homology"/>
<dbReference type="InterPro" id="IPR029024">
    <property type="entry name" value="TerB-like"/>
</dbReference>
<comment type="function">
    <text evidence="7">Regulatory DnaK co-chaperone. Direct interaction between DnaK and DjlA is needed for the induction of the wcaABCDE operon, involved in the synthesis of a colanic acid polysaccharide capsule, possibly through activation of the RcsB/RcsC phosphotransfer signaling pathway. The colanic acid capsule may help the bacterium survive conditions outside the host.</text>
</comment>
<accession>K6ZTV8</accession>
<dbReference type="SUPFAM" id="SSF46565">
    <property type="entry name" value="Chaperone J-domain"/>
    <property type="match status" value="1"/>
</dbReference>
<name>K6ZTV8_9ALTE</name>
<dbReference type="Proteomes" id="UP000006322">
    <property type="component" value="Unassembled WGS sequence"/>
</dbReference>
<dbReference type="GO" id="GO:0005886">
    <property type="term" value="C:plasma membrane"/>
    <property type="evidence" value="ECO:0007669"/>
    <property type="project" value="UniProtKB-SubCell"/>
</dbReference>
<dbReference type="InterPro" id="IPR023749">
    <property type="entry name" value="DjlA"/>
</dbReference>
<sequence>MIGKILGTIFGFMFGRIPGAILGFVVGHMFDKGYSQDFNQMGGFSGFFTSQGDFKKQAIFFHALFSVLGHIAKADGKVTDVEIKMASALMDQMGLEGDTRKEAQQAFREGKEADFALREILVEFNESCNGRRDVLQVFLEILIQAAYVDGRMDKAEQKVLETVARHLGFKQNELLYLLSVYEAEIRFRQRGGQRSGAHSSQRGHSQQGSQSTYSTQQSLDDAYQILGASKSDDDKDVKKAYRKLMSEHHPDKLVSKGLPKQALELAKNKAQDIQAAYEMIKEKRGMR</sequence>
<dbReference type="GO" id="GO:0051087">
    <property type="term" value="F:protein-folding chaperone binding"/>
    <property type="evidence" value="ECO:0007669"/>
    <property type="project" value="InterPro"/>
</dbReference>
<dbReference type="AlphaFoldDB" id="K6ZTV8"/>
<dbReference type="SUPFAM" id="SSF158682">
    <property type="entry name" value="TerB-like"/>
    <property type="match status" value="1"/>
</dbReference>
<gene>
    <name evidence="7 10" type="primary">djlA</name>
    <name evidence="10" type="ORF">GPLA_2828</name>
</gene>
<comment type="domain">
    <text evidence="7">The transmembrane domain is a dimerization domain.</text>
</comment>
<dbReference type="InterPro" id="IPR050817">
    <property type="entry name" value="DjlA_DnaK_co-chaperone"/>
</dbReference>
<dbReference type="InterPro" id="IPR001623">
    <property type="entry name" value="DnaJ_domain"/>
</dbReference>
<organism evidence="10 11">
    <name type="scientific">Paraglaciecola polaris LMG 21857</name>
    <dbReference type="NCBI Taxonomy" id="1129793"/>
    <lineage>
        <taxon>Bacteria</taxon>
        <taxon>Pseudomonadati</taxon>
        <taxon>Pseudomonadota</taxon>
        <taxon>Gammaproteobacteria</taxon>
        <taxon>Alteromonadales</taxon>
        <taxon>Alteromonadaceae</taxon>
        <taxon>Paraglaciecola</taxon>
    </lineage>
</organism>
<dbReference type="Gene3D" id="1.10.3680.10">
    <property type="entry name" value="TerB-like"/>
    <property type="match status" value="1"/>
</dbReference>
<evidence type="ECO:0000313" key="10">
    <source>
        <dbReference type="EMBL" id="GAC33722.1"/>
    </source>
</evidence>
<feature type="topological domain" description="Cytoplasmic" evidence="7">
    <location>
        <begin position="29"/>
        <end position="287"/>
    </location>
</feature>
<dbReference type="SMART" id="SM00271">
    <property type="entry name" value="DnaJ"/>
    <property type="match status" value="1"/>
</dbReference>
<dbReference type="PROSITE" id="PS50076">
    <property type="entry name" value="DNAJ_2"/>
    <property type="match status" value="1"/>
</dbReference>
<evidence type="ECO:0000259" key="9">
    <source>
        <dbReference type="PROSITE" id="PS50076"/>
    </source>
</evidence>
<dbReference type="NCBIfam" id="NF006948">
    <property type="entry name" value="PRK09430.1"/>
    <property type="match status" value="1"/>
</dbReference>
<dbReference type="Gene3D" id="1.10.287.110">
    <property type="entry name" value="DnaJ domain"/>
    <property type="match status" value="1"/>
</dbReference>
<keyword evidence="2 7" id="KW-0997">Cell inner membrane</keyword>
<comment type="subcellular location">
    <subcellularLocation>
        <location evidence="7">Cell inner membrane</location>
        <topology evidence="7">Single-pass type III membrane protein</topology>
    </subcellularLocation>
</comment>
<feature type="compositionally biased region" description="Low complexity" evidence="8">
    <location>
        <begin position="195"/>
        <end position="214"/>
    </location>
</feature>
<dbReference type="Pfam" id="PF05099">
    <property type="entry name" value="TerB"/>
    <property type="match status" value="1"/>
</dbReference>
<dbReference type="PANTHER" id="PTHR24074">
    <property type="entry name" value="CO-CHAPERONE PROTEIN DJLA"/>
    <property type="match status" value="1"/>
</dbReference>
<dbReference type="InterPro" id="IPR036869">
    <property type="entry name" value="J_dom_sf"/>
</dbReference>
<dbReference type="OrthoDB" id="9782583at2"/>
<keyword evidence="4 7" id="KW-1133">Transmembrane helix</keyword>
<feature type="domain" description="J" evidence="9">
    <location>
        <begin position="221"/>
        <end position="287"/>
    </location>
</feature>
<keyword evidence="11" id="KW-1185">Reference proteome</keyword>
<keyword evidence="5 7" id="KW-0472">Membrane</keyword>